<sequence>MELTVYMVQAGYILIREVIVCWTSDITMIKLYAGSSVVFQFWPGRVSIPWLSYATINAPSTRYKLEKA</sequence>
<dbReference type="AlphaFoldDB" id="A0A6G1JTX8"/>
<accession>A0A6G1JTX8</accession>
<dbReference type="Proteomes" id="UP000799428">
    <property type="component" value="Unassembled WGS sequence"/>
</dbReference>
<proteinExistence type="predicted"/>
<keyword evidence="2" id="KW-1185">Reference proteome</keyword>
<evidence type="ECO:0000313" key="1">
    <source>
        <dbReference type="EMBL" id="KAF2704069.1"/>
    </source>
</evidence>
<reference evidence="1" key="1">
    <citation type="journal article" date="2020" name="Stud. Mycol.">
        <title>101 Dothideomycetes genomes: a test case for predicting lifestyles and emergence of pathogens.</title>
        <authorList>
            <person name="Haridas S."/>
            <person name="Albert R."/>
            <person name="Binder M."/>
            <person name="Bloem J."/>
            <person name="Labutti K."/>
            <person name="Salamov A."/>
            <person name="Andreopoulos B."/>
            <person name="Baker S."/>
            <person name="Barry K."/>
            <person name="Bills G."/>
            <person name="Bluhm B."/>
            <person name="Cannon C."/>
            <person name="Castanera R."/>
            <person name="Culley D."/>
            <person name="Daum C."/>
            <person name="Ezra D."/>
            <person name="Gonzalez J."/>
            <person name="Henrissat B."/>
            <person name="Kuo A."/>
            <person name="Liang C."/>
            <person name="Lipzen A."/>
            <person name="Lutzoni F."/>
            <person name="Magnuson J."/>
            <person name="Mondo S."/>
            <person name="Nolan M."/>
            <person name="Ohm R."/>
            <person name="Pangilinan J."/>
            <person name="Park H.-J."/>
            <person name="Ramirez L."/>
            <person name="Alfaro M."/>
            <person name="Sun H."/>
            <person name="Tritt A."/>
            <person name="Yoshinaga Y."/>
            <person name="Zwiers L.-H."/>
            <person name="Turgeon B."/>
            <person name="Goodwin S."/>
            <person name="Spatafora J."/>
            <person name="Crous P."/>
            <person name="Grigoriev I."/>
        </authorList>
    </citation>
    <scope>NUCLEOTIDE SEQUENCE</scope>
    <source>
        <strain evidence="1">CBS 279.74</strain>
    </source>
</reference>
<organism evidence="1 2">
    <name type="scientific">Pleomassaria siparia CBS 279.74</name>
    <dbReference type="NCBI Taxonomy" id="1314801"/>
    <lineage>
        <taxon>Eukaryota</taxon>
        <taxon>Fungi</taxon>
        <taxon>Dikarya</taxon>
        <taxon>Ascomycota</taxon>
        <taxon>Pezizomycotina</taxon>
        <taxon>Dothideomycetes</taxon>
        <taxon>Pleosporomycetidae</taxon>
        <taxon>Pleosporales</taxon>
        <taxon>Pleomassariaceae</taxon>
        <taxon>Pleomassaria</taxon>
    </lineage>
</organism>
<name>A0A6G1JTX8_9PLEO</name>
<evidence type="ECO:0000313" key="2">
    <source>
        <dbReference type="Proteomes" id="UP000799428"/>
    </source>
</evidence>
<dbReference type="EMBL" id="MU005784">
    <property type="protein sequence ID" value="KAF2704069.1"/>
    <property type="molecule type" value="Genomic_DNA"/>
</dbReference>
<protein>
    <submittedName>
        <fullName evidence="1">Uncharacterized protein</fullName>
    </submittedName>
</protein>
<gene>
    <name evidence="1" type="ORF">K504DRAFT_507589</name>
</gene>